<organism evidence="2 3">
    <name type="scientific">Vespula germanica</name>
    <name type="common">German yellow jacket</name>
    <name type="synonym">Paravespula germanica</name>
    <dbReference type="NCBI Taxonomy" id="30212"/>
    <lineage>
        <taxon>Eukaryota</taxon>
        <taxon>Metazoa</taxon>
        <taxon>Ecdysozoa</taxon>
        <taxon>Arthropoda</taxon>
        <taxon>Hexapoda</taxon>
        <taxon>Insecta</taxon>
        <taxon>Pterygota</taxon>
        <taxon>Neoptera</taxon>
        <taxon>Endopterygota</taxon>
        <taxon>Hymenoptera</taxon>
        <taxon>Apocrita</taxon>
        <taxon>Aculeata</taxon>
        <taxon>Vespoidea</taxon>
        <taxon>Vespidae</taxon>
        <taxon>Vespinae</taxon>
        <taxon>Vespula</taxon>
    </lineage>
</organism>
<comment type="caution">
    <text evidence="2">The sequence shown here is derived from an EMBL/GenBank/DDBJ whole genome shotgun (WGS) entry which is preliminary data.</text>
</comment>
<proteinExistence type="predicted"/>
<keyword evidence="1" id="KW-0812">Transmembrane</keyword>
<sequence>MILSGSVKVRESRTMSSVCPGVVAASLYAYTALVAVAVVDVAVPSAIPPETCYARLRSVQGSVLQIIGEEARLVNGKHSWRAKTKPCTWWSSKLLVIATGNSGLGWRHSLMTAR</sequence>
<keyword evidence="1" id="KW-0472">Membrane</keyword>
<reference evidence="2" key="1">
    <citation type="journal article" date="2020" name="G3 (Bethesda)">
        <title>High-Quality Assemblies for Three Invasive Social Wasps from the &lt;i&gt;Vespula&lt;/i&gt; Genus.</title>
        <authorList>
            <person name="Harrop T.W.R."/>
            <person name="Guhlin J."/>
            <person name="McLaughlin G.M."/>
            <person name="Permina E."/>
            <person name="Stockwell P."/>
            <person name="Gilligan J."/>
            <person name="Le Lec M.F."/>
            <person name="Gruber M.A.M."/>
            <person name="Quinn O."/>
            <person name="Lovegrove M."/>
            <person name="Duncan E.J."/>
            <person name="Remnant E.J."/>
            <person name="Van Eeckhoven J."/>
            <person name="Graham B."/>
            <person name="Knapp R.A."/>
            <person name="Langford K.W."/>
            <person name="Kronenberg Z."/>
            <person name="Press M.O."/>
            <person name="Eacker S.M."/>
            <person name="Wilson-Rankin E.E."/>
            <person name="Purcell J."/>
            <person name="Lester P.J."/>
            <person name="Dearden P.K."/>
        </authorList>
    </citation>
    <scope>NUCLEOTIDE SEQUENCE</scope>
    <source>
        <strain evidence="2">Linc-1</strain>
    </source>
</reference>
<feature type="transmembrane region" description="Helical" evidence="1">
    <location>
        <begin position="21"/>
        <end position="43"/>
    </location>
</feature>
<dbReference type="Proteomes" id="UP000617340">
    <property type="component" value="Unassembled WGS sequence"/>
</dbReference>
<keyword evidence="3" id="KW-1185">Reference proteome</keyword>
<name>A0A834NVQ2_VESGE</name>
<evidence type="ECO:0000313" key="2">
    <source>
        <dbReference type="EMBL" id="KAF7418901.1"/>
    </source>
</evidence>
<protein>
    <submittedName>
        <fullName evidence="2">Uncharacterized protein</fullName>
    </submittedName>
</protein>
<evidence type="ECO:0000313" key="3">
    <source>
        <dbReference type="Proteomes" id="UP000617340"/>
    </source>
</evidence>
<dbReference type="EMBL" id="JACSDZ010000001">
    <property type="protein sequence ID" value="KAF7418901.1"/>
    <property type="molecule type" value="Genomic_DNA"/>
</dbReference>
<accession>A0A834NVQ2</accession>
<dbReference type="AlphaFoldDB" id="A0A834NVQ2"/>
<keyword evidence="1" id="KW-1133">Transmembrane helix</keyword>
<evidence type="ECO:0000256" key="1">
    <source>
        <dbReference type="SAM" id="Phobius"/>
    </source>
</evidence>
<gene>
    <name evidence="2" type="ORF">HZH68_001554</name>
</gene>